<reference evidence="1 2" key="1">
    <citation type="submission" date="2013-09" db="EMBL/GenBank/DDBJ databases">
        <title>Corchorus capsularis genome sequencing.</title>
        <authorList>
            <person name="Alam M."/>
            <person name="Haque M.S."/>
            <person name="Islam M.S."/>
            <person name="Emdad E.M."/>
            <person name="Islam M.M."/>
            <person name="Ahmed B."/>
            <person name="Halim A."/>
            <person name="Hossen Q.M.M."/>
            <person name="Hossain M.Z."/>
            <person name="Ahmed R."/>
            <person name="Khan M.M."/>
            <person name="Islam R."/>
            <person name="Rashid M.M."/>
            <person name="Khan S.A."/>
            <person name="Rahman M.S."/>
            <person name="Alam M."/>
        </authorList>
    </citation>
    <scope>NUCLEOTIDE SEQUENCE [LARGE SCALE GENOMIC DNA]</scope>
    <source>
        <strain evidence="2">cv. CVL-1</strain>
        <tissue evidence="1">Whole seedling</tissue>
    </source>
</reference>
<dbReference type="Gramene" id="OMO61327">
    <property type="protein sequence ID" value="OMO61327"/>
    <property type="gene ID" value="CCACVL1_23601"/>
</dbReference>
<sequence length="62" mass="6774">MTVSETAWIFLQNNAVLVQLETIGNLNMLKPPPTTAQSVATAHQPTVSVGPIDLDRPMWLCL</sequence>
<gene>
    <name evidence="1" type="ORF">CCACVL1_23601</name>
</gene>
<dbReference type="AlphaFoldDB" id="A0A1R3GTF2"/>
<dbReference type="Proteomes" id="UP000188268">
    <property type="component" value="Unassembled WGS sequence"/>
</dbReference>
<protein>
    <submittedName>
        <fullName evidence="1">Uncharacterized protein</fullName>
    </submittedName>
</protein>
<feature type="non-terminal residue" evidence="1">
    <location>
        <position position="62"/>
    </location>
</feature>
<organism evidence="1 2">
    <name type="scientific">Corchorus capsularis</name>
    <name type="common">Jute</name>
    <dbReference type="NCBI Taxonomy" id="210143"/>
    <lineage>
        <taxon>Eukaryota</taxon>
        <taxon>Viridiplantae</taxon>
        <taxon>Streptophyta</taxon>
        <taxon>Embryophyta</taxon>
        <taxon>Tracheophyta</taxon>
        <taxon>Spermatophyta</taxon>
        <taxon>Magnoliopsida</taxon>
        <taxon>eudicotyledons</taxon>
        <taxon>Gunneridae</taxon>
        <taxon>Pentapetalae</taxon>
        <taxon>rosids</taxon>
        <taxon>malvids</taxon>
        <taxon>Malvales</taxon>
        <taxon>Malvaceae</taxon>
        <taxon>Grewioideae</taxon>
        <taxon>Apeibeae</taxon>
        <taxon>Corchorus</taxon>
    </lineage>
</organism>
<keyword evidence="2" id="KW-1185">Reference proteome</keyword>
<name>A0A1R3GTF2_COCAP</name>
<evidence type="ECO:0000313" key="2">
    <source>
        <dbReference type="Proteomes" id="UP000188268"/>
    </source>
</evidence>
<comment type="caution">
    <text evidence="1">The sequence shown here is derived from an EMBL/GenBank/DDBJ whole genome shotgun (WGS) entry which is preliminary data.</text>
</comment>
<proteinExistence type="predicted"/>
<dbReference type="EMBL" id="AWWV01013501">
    <property type="protein sequence ID" value="OMO61327.1"/>
    <property type="molecule type" value="Genomic_DNA"/>
</dbReference>
<accession>A0A1R3GTF2</accession>
<evidence type="ECO:0000313" key="1">
    <source>
        <dbReference type="EMBL" id="OMO61327.1"/>
    </source>
</evidence>